<proteinExistence type="predicted"/>
<dbReference type="RefSeq" id="WP_190293369.1">
    <property type="nucleotide sequence ID" value="NZ_JABFCZ010000025.1"/>
</dbReference>
<gene>
    <name evidence="1" type="ORF">HK439_20630</name>
</gene>
<organism evidence="1 2">
    <name type="scientific">Roseibium aggregatum</name>
    <dbReference type="NCBI Taxonomy" id="187304"/>
    <lineage>
        <taxon>Bacteria</taxon>
        <taxon>Pseudomonadati</taxon>
        <taxon>Pseudomonadota</taxon>
        <taxon>Alphaproteobacteria</taxon>
        <taxon>Hyphomicrobiales</taxon>
        <taxon>Stappiaceae</taxon>
        <taxon>Roseibium</taxon>
    </lineage>
</organism>
<comment type="caution">
    <text evidence="1">The sequence shown here is derived from an EMBL/GenBank/DDBJ whole genome shotgun (WGS) entry which is preliminary data.</text>
</comment>
<sequence length="100" mass="11423">MARPTHVYSIEYVATLIGENLELLQEVARNSDNIDYGEMIHVDDGSTEEGIKTFTDRGIESLKEFLAEVRTWHGGVREFLMDCQCDPEMIERVMADQPKS</sequence>
<name>A0A926S6L5_9HYPH</name>
<dbReference type="AlphaFoldDB" id="A0A926S6L5"/>
<evidence type="ECO:0000313" key="2">
    <source>
        <dbReference type="Proteomes" id="UP000598467"/>
    </source>
</evidence>
<protein>
    <submittedName>
        <fullName evidence="1">Uncharacterized protein</fullName>
    </submittedName>
</protein>
<reference evidence="1" key="1">
    <citation type="submission" date="2020-05" db="EMBL/GenBank/DDBJ databases">
        <title>Identification of trans-AT polyketide cluster in two marine bacteria, producers of a novel glutaramide-containing polyketide sesbanimide D and analogs.</title>
        <authorList>
            <person name="Kacar D."/>
            <person name="Rodriguez P."/>
            <person name="Canedo L."/>
            <person name="Gonzalez E."/>
            <person name="Galan B."/>
            <person name="De La Calle F."/>
            <person name="Garcia J.L."/>
        </authorList>
    </citation>
    <scope>NUCLEOTIDE SEQUENCE</scope>
    <source>
        <strain evidence="1">PHM038</strain>
    </source>
</reference>
<dbReference type="Proteomes" id="UP000598467">
    <property type="component" value="Unassembled WGS sequence"/>
</dbReference>
<evidence type="ECO:0000313" key="1">
    <source>
        <dbReference type="EMBL" id="MBD1548678.1"/>
    </source>
</evidence>
<accession>A0A926S6L5</accession>
<dbReference type="EMBL" id="JABFCZ010000025">
    <property type="protein sequence ID" value="MBD1548678.1"/>
    <property type="molecule type" value="Genomic_DNA"/>
</dbReference>